<dbReference type="EMBL" id="JAHLFH010000040">
    <property type="protein sequence ID" value="MBU3819179.1"/>
    <property type="molecule type" value="Genomic_DNA"/>
</dbReference>
<organism evidence="2 3">
    <name type="scientific">Candidatus Faecalibacterium intestinavium</name>
    <dbReference type="NCBI Taxonomy" id="2838580"/>
    <lineage>
        <taxon>Bacteria</taxon>
        <taxon>Bacillati</taxon>
        <taxon>Bacillota</taxon>
        <taxon>Clostridia</taxon>
        <taxon>Eubacteriales</taxon>
        <taxon>Oscillospiraceae</taxon>
        <taxon>Faecalibacterium</taxon>
    </lineage>
</organism>
<evidence type="ECO:0000313" key="2">
    <source>
        <dbReference type="EMBL" id="MBU3819179.1"/>
    </source>
</evidence>
<reference evidence="2" key="2">
    <citation type="submission" date="2021-04" db="EMBL/GenBank/DDBJ databases">
        <authorList>
            <person name="Gilroy R."/>
        </authorList>
    </citation>
    <scope>NUCLEOTIDE SEQUENCE</scope>
    <source>
        <strain evidence="2">742</strain>
    </source>
</reference>
<dbReference type="AlphaFoldDB" id="A0A9E2KIW2"/>
<keyword evidence="1" id="KW-0472">Membrane</keyword>
<evidence type="ECO:0000313" key="3">
    <source>
        <dbReference type="Proteomes" id="UP000824178"/>
    </source>
</evidence>
<name>A0A9E2KIW2_9FIRM</name>
<evidence type="ECO:0000256" key="1">
    <source>
        <dbReference type="SAM" id="Phobius"/>
    </source>
</evidence>
<dbReference type="Proteomes" id="UP000824178">
    <property type="component" value="Unassembled WGS sequence"/>
</dbReference>
<sequence>MEMTMRLPANYNLINEQEMTYTEGGATAVQALCAWFLPFYGWYKGTTAIRDYRRANPDTWVETGLDAFTADMESSVVNMIYDVGCAVSVVGSCMSVIWLIPTALIVFS</sequence>
<keyword evidence="1" id="KW-1133">Transmembrane helix</keyword>
<protein>
    <submittedName>
        <fullName evidence="2">Uncharacterized protein</fullName>
    </submittedName>
</protein>
<gene>
    <name evidence="2" type="ORF">H9864_02215</name>
</gene>
<feature type="transmembrane region" description="Helical" evidence="1">
    <location>
        <begin position="79"/>
        <end position="107"/>
    </location>
</feature>
<proteinExistence type="predicted"/>
<reference evidence="2" key="1">
    <citation type="journal article" date="2021" name="PeerJ">
        <title>Extensive microbial diversity within the chicken gut microbiome revealed by metagenomics and culture.</title>
        <authorList>
            <person name="Gilroy R."/>
            <person name="Ravi A."/>
            <person name="Getino M."/>
            <person name="Pursley I."/>
            <person name="Horton D.L."/>
            <person name="Alikhan N.F."/>
            <person name="Baker D."/>
            <person name="Gharbi K."/>
            <person name="Hall N."/>
            <person name="Watson M."/>
            <person name="Adriaenssens E.M."/>
            <person name="Foster-Nyarko E."/>
            <person name="Jarju S."/>
            <person name="Secka A."/>
            <person name="Antonio M."/>
            <person name="Oren A."/>
            <person name="Chaudhuri R.R."/>
            <person name="La Ragione R."/>
            <person name="Hildebrand F."/>
            <person name="Pallen M.J."/>
        </authorList>
    </citation>
    <scope>NUCLEOTIDE SEQUENCE</scope>
    <source>
        <strain evidence="2">742</strain>
    </source>
</reference>
<comment type="caution">
    <text evidence="2">The sequence shown here is derived from an EMBL/GenBank/DDBJ whole genome shotgun (WGS) entry which is preliminary data.</text>
</comment>
<accession>A0A9E2KIW2</accession>
<feature type="transmembrane region" description="Helical" evidence="1">
    <location>
        <begin position="21"/>
        <end position="43"/>
    </location>
</feature>
<keyword evidence="1" id="KW-0812">Transmembrane</keyword>